<comment type="caution">
    <text evidence="1">The sequence shown here is derived from an EMBL/GenBank/DDBJ whole genome shotgun (WGS) entry which is preliminary data.</text>
</comment>
<accession>A0A2M8Z5H3</accession>
<dbReference type="AlphaFoldDB" id="A0A2M8Z5H3"/>
<evidence type="ECO:0000313" key="1">
    <source>
        <dbReference type="EMBL" id="PJJ28692.1"/>
    </source>
</evidence>
<proteinExistence type="predicted"/>
<sequence length="58" mass="6612">MSSIEVCFILDLLKILIKWLSILPIAGGRIIPVFHKCRTLADIKEEAEKGDRLDRGIY</sequence>
<protein>
    <submittedName>
        <fullName evidence="1">Uncharacterized protein</fullName>
    </submittedName>
</protein>
<dbReference type="EMBL" id="PGET01000001">
    <property type="protein sequence ID" value="PJJ28692.1"/>
    <property type="molecule type" value="Genomic_DNA"/>
</dbReference>
<evidence type="ECO:0000313" key="2">
    <source>
        <dbReference type="Proteomes" id="UP000231092"/>
    </source>
</evidence>
<dbReference type="RefSeq" id="WP_157803147.1">
    <property type="nucleotide sequence ID" value="NZ_PGET01000001.1"/>
</dbReference>
<dbReference type="Proteomes" id="UP000231092">
    <property type="component" value="Unassembled WGS sequence"/>
</dbReference>
<reference evidence="1 2" key="1">
    <citation type="submission" date="2017-11" db="EMBL/GenBank/DDBJ databases">
        <title>Understudied soil microbes with underappreciated capabilities: Untangling the Clostridium saccharolyticum group.</title>
        <authorList>
            <person name="Leschine S."/>
        </authorList>
    </citation>
    <scope>NUCLEOTIDE SEQUENCE [LARGE SCALE GENOMIC DNA]</scope>
    <source>
        <strain evidence="1 2">18A</strain>
    </source>
</reference>
<name>A0A2M8Z5H3_9FIRM</name>
<organism evidence="1 2">
    <name type="scientific">[Clostridium] celerecrescens 18A</name>
    <dbReference type="NCBI Taxonomy" id="1286362"/>
    <lineage>
        <taxon>Bacteria</taxon>
        <taxon>Bacillati</taxon>
        <taxon>Bacillota</taxon>
        <taxon>Clostridia</taxon>
        <taxon>Lachnospirales</taxon>
        <taxon>Lachnospiraceae</taxon>
        <taxon>Lacrimispora</taxon>
    </lineage>
</organism>
<gene>
    <name evidence="1" type="ORF">H171_2211</name>
</gene>